<evidence type="ECO:0000313" key="6">
    <source>
        <dbReference type="Proteomes" id="UP000009136"/>
    </source>
</evidence>
<proteinExistence type="inferred from homology"/>
<feature type="region of interest" description="Disordered" evidence="4">
    <location>
        <begin position="56"/>
        <end position="84"/>
    </location>
</feature>
<dbReference type="Pfam" id="PF07047">
    <property type="entry name" value="OPA3"/>
    <property type="match status" value="1"/>
</dbReference>
<sequence>MTSAEAGVGTHIGYSSRLTVPPSDSLTSAVYLHIHRSGRRSVSVYAVTSWTAPAVPPGRTHVRTHARRREGGGGGSDLRRPSQSARLRVPLATAKMVVGAFPMAKLLYLGIRQVSKPLANRIKEAARRSEFFKTYICLPPAQLYHWVEMRTKMRIMGFRGTVIKPLNEEAAAELGAELLGEATIFIVGGGCLVLEYWRHQAQQRRKEEEQRAAWDAMRDEVGHLALALEALQTQVQAAPPKGDLEELQAQMREVRAQLRAGDPPSTPGNQPPPPSFGLGHNPLEWLCRVF</sequence>
<gene>
    <name evidence="5" type="primary">OPA3</name>
</gene>
<keyword evidence="3" id="KW-0175">Coiled coil</keyword>
<protein>
    <submittedName>
        <fullName evidence="5">Outer mitochondrial membrane lipid metabolism regulator OPA3</fullName>
    </submittedName>
</protein>
<feature type="compositionally biased region" description="Pro residues" evidence="4">
    <location>
        <begin position="264"/>
        <end position="275"/>
    </location>
</feature>
<keyword evidence="6" id="KW-1185">Reference proteome</keyword>
<evidence type="ECO:0000256" key="4">
    <source>
        <dbReference type="SAM" id="MobiDB-lite"/>
    </source>
</evidence>
<reference evidence="5" key="1">
    <citation type="submission" date="2018-03" db="EMBL/GenBank/DDBJ databases">
        <title>ARS-UCD1.2.</title>
        <authorList>
            <person name="Rosen B.D."/>
            <person name="Bickhart D.M."/>
            <person name="Koren S."/>
            <person name="Schnabel R.D."/>
            <person name="Hall R."/>
            <person name="Zimin A."/>
            <person name="Dreischer C."/>
            <person name="Schultheiss S."/>
            <person name="Schroeder S.G."/>
            <person name="Elsik C.G."/>
            <person name="Couldrey C."/>
            <person name="Liu G.E."/>
            <person name="Van Tassell C.P."/>
            <person name="Phillippy A.M."/>
            <person name="Smith T.P.L."/>
            <person name="Medrano J.F."/>
        </authorList>
    </citation>
    <scope>NUCLEOTIDE SEQUENCE [LARGE SCALE GENOMIC DNA]</scope>
    <source>
        <strain evidence="5">Hereford</strain>
    </source>
</reference>
<evidence type="ECO:0000313" key="5">
    <source>
        <dbReference type="Ensembl" id="ENSBTAP00000054776.2"/>
    </source>
</evidence>
<feature type="region of interest" description="Disordered" evidence="4">
    <location>
        <begin position="259"/>
        <end position="279"/>
    </location>
</feature>
<dbReference type="AlphaFoldDB" id="G3MYY7"/>
<dbReference type="STRING" id="9913.ENSBTAP00000054776"/>
<dbReference type="InterPro" id="IPR010754">
    <property type="entry name" value="OPA3-like"/>
</dbReference>
<organism evidence="5 6">
    <name type="scientific">Bos taurus</name>
    <name type="common">Bovine</name>
    <dbReference type="NCBI Taxonomy" id="9913"/>
    <lineage>
        <taxon>Eukaryota</taxon>
        <taxon>Metazoa</taxon>
        <taxon>Chordata</taxon>
        <taxon>Craniata</taxon>
        <taxon>Vertebrata</taxon>
        <taxon>Euteleostomi</taxon>
        <taxon>Mammalia</taxon>
        <taxon>Eutheria</taxon>
        <taxon>Laurasiatheria</taxon>
        <taxon>Artiodactyla</taxon>
        <taxon>Ruminantia</taxon>
        <taxon>Pecora</taxon>
        <taxon>Bovidae</taxon>
        <taxon>Bovinae</taxon>
        <taxon>Bos</taxon>
    </lineage>
</organism>
<dbReference type="PANTHER" id="PTHR12499:SF0">
    <property type="entry name" value="OPTIC ATROPHY 3 PROTEIN"/>
    <property type="match status" value="1"/>
</dbReference>
<reference evidence="5" key="2">
    <citation type="submission" date="2025-08" db="UniProtKB">
        <authorList>
            <consortium name="Ensembl"/>
        </authorList>
    </citation>
    <scope>IDENTIFICATION</scope>
    <source>
        <strain evidence="5">Hereford</strain>
    </source>
</reference>
<comment type="similarity">
    <text evidence="2">Belongs to the OPA3 family.</text>
</comment>
<evidence type="ECO:0000256" key="1">
    <source>
        <dbReference type="ARBA" id="ARBA00003027"/>
    </source>
</evidence>
<dbReference type="Proteomes" id="UP000009136">
    <property type="component" value="Chromosome 18"/>
</dbReference>
<dbReference type="GeneTree" id="ENSGT00390000009795"/>
<dbReference type="Ensembl" id="ENSBTAT00000064088.3">
    <property type="protein sequence ID" value="ENSBTAP00000054776.2"/>
    <property type="gene ID" value="ENSBTAG00000019605.6"/>
</dbReference>
<name>G3MYY7_BOVIN</name>
<dbReference type="HOGENOM" id="CLU_074707_5_1_1"/>
<accession>G3MYY7</accession>
<reference evidence="5" key="3">
    <citation type="submission" date="2025-09" db="UniProtKB">
        <authorList>
            <consortium name="Ensembl"/>
        </authorList>
    </citation>
    <scope>IDENTIFICATION</scope>
    <source>
        <strain evidence="5">Hereford</strain>
    </source>
</reference>
<evidence type="ECO:0000256" key="2">
    <source>
        <dbReference type="ARBA" id="ARBA00007584"/>
    </source>
</evidence>
<dbReference type="PANTHER" id="PTHR12499">
    <property type="entry name" value="OPTIC ATROPHY 3 PROTEIN OPA3"/>
    <property type="match status" value="1"/>
</dbReference>
<dbReference type="GlyGen" id="G3MYY7">
    <property type="glycosylation" value="1 site"/>
</dbReference>
<comment type="function">
    <text evidence="1">May play some role in mitochondrial processes.</text>
</comment>
<evidence type="ECO:0000256" key="3">
    <source>
        <dbReference type="ARBA" id="ARBA00023054"/>
    </source>
</evidence>